<dbReference type="PANTHER" id="PTHR35037:SF3">
    <property type="entry name" value="C-TERMINAL REGION OF AIDA-LIKE PROTEIN"/>
    <property type="match status" value="1"/>
</dbReference>
<dbReference type="CDD" id="cd01344">
    <property type="entry name" value="PL2_Passenger_AT"/>
    <property type="match status" value="1"/>
</dbReference>
<reference evidence="4 5" key="1">
    <citation type="submission" date="2017-08" db="EMBL/GenBank/DDBJ databases">
        <title>Infants hospitalized years apart are colonized by the same room-sourced microbial strains.</title>
        <authorList>
            <person name="Brooks B."/>
            <person name="Olm M.R."/>
            <person name="Firek B.A."/>
            <person name="Baker R."/>
            <person name="Thomas B.C."/>
            <person name="Morowitz M.J."/>
            <person name="Banfield J.F."/>
        </authorList>
    </citation>
    <scope>NUCLEOTIDE SEQUENCE [LARGE SCALE GENOMIC DNA]</scope>
    <source>
        <strain evidence="4">S2_005_003_R2_41</strain>
    </source>
</reference>
<name>A0A2W5S5K4_VARPD</name>
<dbReference type="EMBL" id="QFPP01000269">
    <property type="protein sequence ID" value="PZQ70390.1"/>
    <property type="molecule type" value="Genomic_DNA"/>
</dbReference>
<dbReference type="PANTHER" id="PTHR35037">
    <property type="entry name" value="C-TERMINAL REGION OF AIDA-LIKE PROTEIN"/>
    <property type="match status" value="1"/>
</dbReference>
<feature type="compositionally biased region" description="Gly residues" evidence="2">
    <location>
        <begin position="724"/>
        <end position="735"/>
    </location>
</feature>
<proteinExistence type="predicted"/>
<dbReference type="Proteomes" id="UP000249135">
    <property type="component" value="Unassembled WGS sequence"/>
</dbReference>
<feature type="region of interest" description="Disordered" evidence="2">
    <location>
        <begin position="719"/>
        <end position="743"/>
    </location>
</feature>
<evidence type="ECO:0000313" key="4">
    <source>
        <dbReference type="EMBL" id="PZQ70390.1"/>
    </source>
</evidence>
<accession>A0A2W5S5K4</accession>
<protein>
    <recommendedName>
        <fullName evidence="3">Autochaperone domain-containing protein</fullName>
    </recommendedName>
</protein>
<feature type="domain" description="Autochaperone" evidence="3">
    <location>
        <begin position="600"/>
        <end position="700"/>
    </location>
</feature>
<dbReference type="NCBIfam" id="TIGR02601">
    <property type="entry name" value="autotrns_rpt"/>
    <property type="match status" value="2"/>
</dbReference>
<dbReference type="InterPro" id="IPR011050">
    <property type="entry name" value="Pectin_lyase_fold/virulence"/>
</dbReference>
<evidence type="ECO:0000256" key="1">
    <source>
        <dbReference type="ARBA" id="ARBA00022729"/>
    </source>
</evidence>
<organism evidence="4 5">
    <name type="scientific">Variovorax paradoxus</name>
    <dbReference type="NCBI Taxonomy" id="34073"/>
    <lineage>
        <taxon>Bacteria</taxon>
        <taxon>Pseudomonadati</taxon>
        <taxon>Pseudomonadota</taxon>
        <taxon>Betaproteobacteria</taxon>
        <taxon>Burkholderiales</taxon>
        <taxon>Comamonadaceae</taxon>
        <taxon>Variovorax</taxon>
    </lineage>
</organism>
<keyword evidence="1" id="KW-0732">Signal</keyword>
<dbReference type="SUPFAM" id="SSF51126">
    <property type="entry name" value="Pectin lyase-like"/>
    <property type="match status" value="2"/>
</dbReference>
<dbReference type="Pfam" id="PF18883">
    <property type="entry name" value="AC_1"/>
    <property type="match status" value="1"/>
</dbReference>
<dbReference type="Gene3D" id="2.160.20.20">
    <property type="match status" value="1"/>
</dbReference>
<evidence type="ECO:0000259" key="3">
    <source>
        <dbReference type="Pfam" id="PF18883"/>
    </source>
</evidence>
<dbReference type="InterPro" id="IPR012332">
    <property type="entry name" value="Autotransporter_pectin_lyase_C"/>
</dbReference>
<dbReference type="Pfam" id="PF12951">
    <property type="entry name" value="PATR"/>
    <property type="match status" value="3"/>
</dbReference>
<comment type="caution">
    <text evidence="4">The sequence shown here is derived from an EMBL/GenBank/DDBJ whole genome shotgun (WGS) entry which is preliminary data.</text>
</comment>
<evidence type="ECO:0000256" key="2">
    <source>
        <dbReference type="SAM" id="MobiDB-lite"/>
    </source>
</evidence>
<dbReference type="InterPro" id="IPR043990">
    <property type="entry name" value="AC_1"/>
</dbReference>
<evidence type="ECO:0000313" key="5">
    <source>
        <dbReference type="Proteomes" id="UP000249135"/>
    </source>
</evidence>
<sequence>MPAIGLAQTTINPGDNLFVTNPSAQVTGTLTINGGTLGGNVDIPNPVTINGSFVIDPRDGGGSTASANGGLLLGGDVALNGTPTISFITPPNSLSYLLSFRGTLSGNSGLTIESNAAAPEWGDVDFVGTASNTYTGLTTVRGNAVLALRRTGGATSIAGDLLVEGTSTVGVEQNEQIADNATVTVNSQGGVKQGFAVPLPGLVFYAPNLTETIGTLNGNGTVGLGSSTLAVGAGDFSGVIGDPSVTHPGTGVASGTGGRLVKYGPGVLTLSGANTYSGGTTLNAGTLLANNDSALGTGALTINGGALGTGLAATTLANAVVANGGFDMLTTAPGSASLTLDGNVALNGPVRINGASAGQAIFGFGGAISGGQGLTFDATGSGANTFNLFGATSNSYGGPTTVQGNATLMLSKSNGATAIPGDLAVSGTASTLVAGSEQIADGATVTVNSTGHATPLAGTTLPVEGLALYSSAAPVVETIGALQGNGSVGLGAGTLRVGAGNFAGTISDGSSAVALSGPNAVGGTLEKYGPGTLRLSGANSYTGATRVSGGTLQAAAANTFAPASAYSVASGATLDLTGHSQTIASMANSGTVSLLGSAPGTTLTVNGPWVGNGGLLSIGTALGDSASVSDRLVLNGPSAVASGTTNLQVTNLGGLGALTTGNGIEVVSATNGATTTAQTTKSAFSLVGGHVDAGAYEYRLYAADASGAGENWFLRSTTAVTPPAGGGGGGGGGGTPSTPSAPVVGLPTYRADVPLYAALPEQLRQSNLAMLGN</sequence>
<dbReference type="InterPro" id="IPR051551">
    <property type="entry name" value="Autotransporter_adhesion"/>
</dbReference>
<gene>
    <name evidence="4" type="ORF">DI563_18495</name>
</gene>
<feature type="non-terminal residue" evidence="4">
    <location>
        <position position="773"/>
    </location>
</feature>
<dbReference type="InterPro" id="IPR013425">
    <property type="entry name" value="Autotrns_rpt"/>
</dbReference>
<dbReference type="AlphaFoldDB" id="A0A2W5S5K4"/>